<dbReference type="HOGENOM" id="CLU_3363606_0_0_9"/>
<evidence type="ECO:0000313" key="1">
    <source>
        <dbReference type="EMBL" id="EDM87337.1"/>
    </source>
</evidence>
<proteinExistence type="predicted"/>
<accession>A5ZSC5</accession>
<organism evidence="1 2">
    <name type="scientific">Blautia obeum ATCC 29174</name>
    <dbReference type="NCBI Taxonomy" id="411459"/>
    <lineage>
        <taxon>Bacteria</taxon>
        <taxon>Bacillati</taxon>
        <taxon>Bacillota</taxon>
        <taxon>Clostridia</taxon>
        <taxon>Lachnospirales</taxon>
        <taxon>Lachnospiraceae</taxon>
        <taxon>Blautia</taxon>
    </lineage>
</organism>
<dbReference type="EMBL" id="AAVO02000007">
    <property type="protein sequence ID" value="EDM87337.1"/>
    <property type="molecule type" value="Genomic_DNA"/>
</dbReference>
<sequence>MDEMRIFIVYTDILSPSNLSRSPSFDDRMMEINLK</sequence>
<name>A5ZSC5_9FIRM</name>
<gene>
    <name evidence="1" type="ORF">RUMOBE_01903</name>
</gene>
<comment type="caution">
    <text evidence="1">The sequence shown here is derived from an EMBL/GenBank/DDBJ whole genome shotgun (WGS) entry which is preliminary data.</text>
</comment>
<reference evidence="1 2" key="2">
    <citation type="submission" date="2007-04" db="EMBL/GenBank/DDBJ databases">
        <title>Draft genome sequence of Ruminococcus obeum (ATCC 29174).</title>
        <authorList>
            <person name="Sudarsanam P."/>
            <person name="Ley R."/>
            <person name="Guruge J."/>
            <person name="Turnbaugh P.J."/>
            <person name="Mahowald M."/>
            <person name="Liep D."/>
            <person name="Gordon J."/>
        </authorList>
    </citation>
    <scope>NUCLEOTIDE SEQUENCE [LARGE SCALE GENOMIC DNA]</scope>
    <source>
        <strain evidence="1 2">ATCC 29174</strain>
    </source>
</reference>
<evidence type="ECO:0000313" key="2">
    <source>
        <dbReference type="Proteomes" id="UP000006002"/>
    </source>
</evidence>
<dbReference type="Proteomes" id="UP000006002">
    <property type="component" value="Unassembled WGS sequence"/>
</dbReference>
<protein>
    <submittedName>
        <fullName evidence="1">Uncharacterized protein</fullName>
    </submittedName>
</protein>
<reference evidence="1 2" key="1">
    <citation type="submission" date="2007-03" db="EMBL/GenBank/DDBJ databases">
        <authorList>
            <person name="Fulton L."/>
            <person name="Clifton S."/>
            <person name="Fulton B."/>
            <person name="Xu J."/>
            <person name="Minx P."/>
            <person name="Pepin K.H."/>
            <person name="Johnson M."/>
            <person name="Thiruvilangam P."/>
            <person name="Bhonagiri V."/>
            <person name="Nash W.E."/>
            <person name="Mardis E.R."/>
            <person name="Wilson R.K."/>
        </authorList>
    </citation>
    <scope>NUCLEOTIDE SEQUENCE [LARGE SCALE GENOMIC DNA]</scope>
    <source>
        <strain evidence="1 2">ATCC 29174</strain>
    </source>
</reference>
<dbReference type="AlphaFoldDB" id="A5ZSC5"/>